<accession>A0A1I4SVP5</accession>
<dbReference type="Proteomes" id="UP000199048">
    <property type="component" value="Unassembled WGS sequence"/>
</dbReference>
<evidence type="ECO:0000256" key="2">
    <source>
        <dbReference type="SAM" id="Phobius"/>
    </source>
</evidence>
<feature type="transmembrane region" description="Helical" evidence="2">
    <location>
        <begin position="287"/>
        <end position="307"/>
    </location>
</feature>
<evidence type="ECO:0008006" key="5">
    <source>
        <dbReference type="Google" id="ProtNLM"/>
    </source>
</evidence>
<evidence type="ECO:0000313" key="3">
    <source>
        <dbReference type="EMBL" id="SFM68501.1"/>
    </source>
</evidence>
<feature type="transmembrane region" description="Helical" evidence="2">
    <location>
        <begin position="327"/>
        <end position="348"/>
    </location>
</feature>
<feature type="transmembrane region" description="Helical" evidence="2">
    <location>
        <begin position="197"/>
        <end position="216"/>
    </location>
</feature>
<gene>
    <name evidence="3" type="ORF">SAMN05192568_104616</name>
</gene>
<dbReference type="PIRSF" id="PIRSF028704">
    <property type="entry name" value="UPC028704"/>
    <property type="match status" value="1"/>
</dbReference>
<protein>
    <recommendedName>
        <fullName evidence="5">OpgC protein</fullName>
    </recommendedName>
</protein>
<organism evidence="3 4">
    <name type="scientific">Methylobacterium pseudosasicola</name>
    <dbReference type="NCBI Taxonomy" id="582667"/>
    <lineage>
        <taxon>Bacteria</taxon>
        <taxon>Pseudomonadati</taxon>
        <taxon>Pseudomonadota</taxon>
        <taxon>Alphaproteobacteria</taxon>
        <taxon>Hyphomicrobiales</taxon>
        <taxon>Methylobacteriaceae</taxon>
        <taxon>Methylobacterium</taxon>
    </lineage>
</organism>
<feature type="transmembrane region" description="Helical" evidence="2">
    <location>
        <begin position="368"/>
        <end position="385"/>
    </location>
</feature>
<sequence length="422" mass="45807">MRSEVSPAFRREETIIAPIPTGGRFGDDGLNSLDELERAPFGGGVMPAAAPASAPSLEPPSKKPVRDARVDVLRGLALLMIFVDHIPRNAPALFTLHNLGFSDAAEIFVLLAGYSSMVAYGGLFDRAGVRETLVRIGRRCLRIYLFQAGLLLATLVIVRIWMDLTGLTPRFGVAPLLQMGLLPGLLRGLALNALPNYLDILPLYILLLALFPAVYFGMRRGIWGVLALSGTLWLAANVDYTLNLPNAAAVDDGWYFNPFAWQFLFVIGAVLAVAVRAGDGLLPWRNWAAGLACAYLVFGLLQGGSWSDWGLPDLRPLAIAAPDKSHVAPLRLLHILALTYLIFSAPAVRRLSGWRGLRLIDACGRHSLEIFAAGCLAALIGRILYRTFDPTWPLQIAVNLTGLALMLGLAKFLDARAVAPRR</sequence>
<reference evidence="4" key="1">
    <citation type="submission" date="2016-10" db="EMBL/GenBank/DDBJ databases">
        <authorList>
            <person name="Varghese N."/>
            <person name="Submissions S."/>
        </authorList>
    </citation>
    <scope>NUCLEOTIDE SEQUENCE [LARGE SCALE GENOMIC DNA]</scope>
    <source>
        <strain evidence="4">BL36</strain>
    </source>
</reference>
<dbReference type="STRING" id="582667.SAMN05192568_104616"/>
<evidence type="ECO:0000256" key="1">
    <source>
        <dbReference type="SAM" id="MobiDB-lite"/>
    </source>
</evidence>
<feature type="transmembrane region" description="Helical" evidence="2">
    <location>
        <begin position="254"/>
        <end position="275"/>
    </location>
</feature>
<name>A0A1I4SVP5_9HYPH</name>
<keyword evidence="2" id="KW-1133">Transmembrane helix</keyword>
<keyword evidence="4" id="KW-1185">Reference proteome</keyword>
<evidence type="ECO:0000313" key="4">
    <source>
        <dbReference type="Proteomes" id="UP000199048"/>
    </source>
</evidence>
<feature type="transmembrane region" description="Helical" evidence="2">
    <location>
        <begin position="144"/>
        <end position="162"/>
    </location>
</feature>
<keyword evidence="2" id="KW-0812">Transmembrane</keyword>
<feature type="transmembrane region" description="Helical" evidence="2">
    <location>
        <begin position="223"/>
        <end position="242"/>
    </location>
</feature>
<feature type="transmembrane region" description="Helical" evidence="2">
    <location>
        <begin position="107"/>
        <end position="124"/>
    </location>
</feature>
<keyword evidence="2" id="KW-0472">Membrane</keyword>
<dbReference type="EMBL" id="FOTK01000046">
    <property type="protein sequence ID" value="SFM68501.1"/>
    <property type="molecule type" value="Genomic_DNA"/>
</dbReference>
<feature type="transmembrane region" description="Helical" evidence="2">
    <location>
        <begin position="71"/>
        <end position="87"/>
    </location>
</feature>
<feature type="transmembrane region" description="Helical" evidence="2">
    <location>
        <begin position="391"/>
        <end position="413"/>
    </location>
</feature>
<proteinExistence type="predicted"/>
<dbReference type="AlphaFoldDB" id="A0A1I4SVP5"/>
<dbReference type="PANTHER" id="PTHR38592:SF3">
    <property type="entry name" value="BLL4819 PROTEIN"/>
    <property type="match status" value="1"/>
</dbReference>
<feature type="region of interest" description="Disordered" evidence="1">
    <location>
        <begin position="1"/>
        <end position="31"/>
    </location>
</feature>
<feature type="compositionally biased region" description="Basic and acidic residues" evidence="1">
    <location>
        <begin position="1"/>
        <end position="14"/>
    </location>
</feature>
<dbReference type="Pfam" id="PF10129">
    <property type="entry name" value="OpgC_C"/>
    <property type="match status" value="1"/>
</dbReference>
<dbReference type="PANTHER" id="PTHR38592">
    <property type="entry name" value="BLL4819 PROTEIN"/>
    <property type="match status" value="1"/>
</dbReference>
<dbReference type="InterPro" id="IPR014550">
    <property type="entry name" value="UCP028704_OpgC"/>
</dbReference>